<dbReference type="Proteomes" id="UP001275084">
    <property type="component" value="Unassembled WGS sequence"/>
</dbReference>
<dbReference type="AlphaFoldDB" id="A0AAJ0HJF7"/>
<accession>A0AAJ0HJF7</accession>
<sequence>MLMAGGLRPTIQDSIQLVSFYFVSLLFPGCPPDFVWAARRLRRPRLLFAYGFDDPALGVLGFYMLHFLPTAILIGLFMQAIRTLPLGGTVTDPAEKQKLDCLTRVFGAWYCPVTVFIATGAILLSVGCVAVQVALFVGMVKERHGHPRLTRLVVQALGTAVLLQVLIGLAGIVLSYPEAWLRAEQDRQDWRDLSQRDANLKWFRVASWLVFVYGTIQLAGTVIPMGSSVNFRPPIQYEPTVQNTTADNEPVSCTEILGQREVNMAILAQHFSQQRRQARQSNVKKASSEPAPGANQNKITEQQHTTTPMMKFDPGMVYWTGKWKNRGSSYGTRLEIIGVFLIASVFLILLSEGIQIATFILTRRSSQECRW</sequence>
<keyword evidence="2" id="KW-0472">Membrane</keyword>
<name>A0AAJ0HJF7_9PEZI</name>
<evidence type="ECO:0000313" key="3">
    <source>
        <dbReference type="EMBL" id="KAK3353714.1"/>
    </source>
</evidence>
<comment type="caution">
    <text evidence="3">The sequence shown here is derived from an EMBL/GenBank/DDBJ whole genome shotgun (WGS) entry which is preliminary data.</text>
</comment>
<keyword evidence="2" id="KW-1133">Transmembrane helix</keyword>
<feature type="transmembrane region" description="Helical" evidence="2">
    <location>
        <begin position="336"/>
        <end position="361"/>
    </location>
</feature>
<evidence type="ECO:0000256" key="2">
    <source>
        <dbReference type="SAM" id="Phobius"/>
    </source>
</evidence>
<dbReference type="EMBL" id="JAUIQD010000004">
    <property type="protein sequence ID" value="KAK3353714.1"/>
    <property type="molecule type" value="Genomic_DNA"/>
</dbReference>
<organism evidence="3 4">
    <name type="scientific">Lasiosphaeria hispida</name>
    <dbReference type="NCBI Taxonomy" id="260671"/>
    <lineage>
        <taxon>Eukaryota</taxon>
        <taxon>Fungi</taxon>
        <taxon>Dikarya</taxon>
        <taxon>Ascomycota</taxon>
        <taxon>Pezizomycotina</taxon>
        <taxon>Sordariomycetes</taxon>
        <taxon>Sordariomycetidae</taxon>
        <taxon>Sordariales</taxon>
        <taxon>Lasiosphaeriaceae</taxon>
        <taxon>Lasiosphaeria</taxon>
    </lineage>
</organism>
<keyword evidence="2" id="KW-0812">Transmembrane</keyword>
<feature type="region of interest" description="Disordered" evidence="1">
    <location>
        <begin position="278"/>
        <end position="303"/>
    </location>
</feature>
<gene>
    <name evidence="3" type="ORF">B0T25DRAFT_220215</name>
</gene>
<feature type="compositionally biased region" description="Polar residues" evidence="1">
    <location>
        <begin position="294"/>
        <end position="303"/>
    </location>
</feature>
<feature type="transmembrane region" description="Helical" evidence="2">
    <location>
        <begin position="20"/>
        <end position="38"/>
    </location>
</feature>
<keyword evidence="4" id="KW-1185">Reference proteome</keyword>
<feature type="transmembrane region" description="Helical" evidence="2">
    <location>
        <begin position="202"/>
        <end position="223"/>
    </location>
</feature>
<evidence type="ECO:0000256" key="1">
    <source>
        <dbReference type="SAM" id="MobiDB-lite"/>
    </source>
</evidence>
<reference evidence="3" key="2">
    <citation type="submission" date="2023-06" db="EMBL/GenBank/DDBJ databases">
        <authorList>
            <consortium name="Lawrence Berkeley National Laboratory"/>
            <person name="Haridas S."/>
            <person name="Hensen N."/>
            <person name="Bonometti L."/>
            <person name="Westerberg I."/>
            <person name="Brannstrom I.O."/>
            <person name="Guillou S."/>
            <person name="Cros-Aarteil S."/>
            <person name="Calhoun S."/>
            <person name="Kuo A."/>
            <person name="Mondo S."/>
            <person name="Pangilinan J."/>
            <person name="Riley R."/>
            <person name="Labutti K."/>
            <person name="Andreopoulos B."/>
            <person name="Lipzen A."/>
            <person name="Chen C."/>
            <person name="Yanf M."/>
            <person name="Daum C."/>
            <person name="Ng V."/>
            <person name="Clum A."/>
            <person name="Steindorff A."/>
            <person name="Ohm R."/>
            <person name="Martin F."/>
            <person name="Silar P."/>
            <person name="Natvig D."/>
            <person name="Lalanne C."/>
            <person name="Gautier V."/>
            <person name="Ament-Velasquez S.L."/>
            <person name="Kruys A."/>
            <person name="Hutchinson M.I."/>
            <person name="Powell A.J."/>
            <person name="Barry K."/>
            <person name="Miller A.N."/>
            <person name="Grigoriev I.V."/>
            <person name="Debuchy R."/>
            <person name="Gladieux P."/>
            <person name="Thoren M.H."/>
            <person name="Johannesson H."/>
        </authorList>
    </citation>
    <scope>NUCLEOTIDE SEQUENCE</scope>
    <source>
        <strain evidence="3">CBS 955.72</strain>
    </source>
</reference>
<protein>
    <submittedName>
        <fullName evidence="3">Uncharacterized protein</fullName>
    </submittedName>
</protein>
<feature type="transmembrane region" description="Helical" evidence="2">
    <location>
        <begin position="59"/>
        <end position="81"/>
    </location>
</feature>
<feature type="transmembrane region" description="Helical" evidence="2">
    <location>
        <begin position="152"/>
        <end position="176"/>
    </location>
</feature>
<feature type="transmembrane region" description="Helical" evidence="2">
    <location>
        <begin position="115"/>
        <end position="140"/>
    </location>
</feature>
<proteinExistence type="predicted"/>
<evidence type="ECO:0000313" key="4">
    <source>
        <dbReference type="Proteomes" id="UP001275084"/>
    </source>
</evidence>
<reference evidence="3" key="1">
    <citation type="journal article" date="2023" name="Mol. Phylogenet. Evol.">
        <title>Genome-scale phylogeny and comparative genomics of the fungal order Sordariales.</title>
        <authorList>
            <person name="Hensen N."/>
            <person name="Bonometti L."/>
            <person name="Westerberg I."/>
            <person name="Brannstrom I.O."/>
            <person name="Guillou S."/>
            <person name="Cros-Aarteil S."/>
            <person name="Calhoun S."/>
            <person name="Haridas S."/>
            <person name="Kuo A."/>
            <person name="Mondo S."/>
            <person name="Pangilinan J."/>
            <person name="Riley R."/>
            <person name="LaButti K."/>
            <person name="Andreopoulos B."/>
            <person name="Lipzen A."/>
            <person name="Chen C."/>
            <person name="Yan M."/>
            <person name="Daum C."/>
            <person name="Ng V."/>
            <person name="Clum A."/>
            <person name="Steindorff A."/>
            <person name="Ohm R.A."/>
            <person name="Martin F."/>
            <person name="Silar P."/>
            <person name="Natvig D.O."/>
            <person name="Lalanne C."/>
            <person name="Gautier V."/>
            <person name="Ament-Velasquez S.L."/>
            <person name="Kruys A."/>
            <person name="Hutchinson M.I."/>
            <person name="Powell A.J."/>
            <person name="Barry K."/>
            <person name="Miller A.N."/>
            <person name="Grigoriev I.V."/>
            <person name="Debuchy R."/>
            <person name="Gladieux P."/>
            <person name="Hiltunen Thoren M."/>
            <person name="Johannesson H."/>
        </authorList>
    </citation>
    <scope>NUCLEOTIDE SEQUENCE</scope>
    <source>
        <strain evidence="3">CBS 955.72</strain>
    </source>
</reference>